<name>I8RFL9_9FIRM</name>
<dbReference type="AlphaFoldDB" id="I8RFL9"/>
<dbReference type="EMBL" id="AKVJ01000027">
    <property type="protein sequence ID" value="EIW18303.1"/>
    <property type="molecule type" value="Genomic_DNA"/>
</dbReference>
<feature type="region of interest" description="Disordered" evidence="1">
    <location>
        <begin position="1"/>
        <end position="42"/>
    </location>
</feature>
<feature type="compositionally biased region" description="Basic and acidic residues" evidence="1">
    <location>
        <begin position="20"/>
        <end position="36"/>
    </location>
</feature>
<evidence type="ECO:0000313" key="3">
    <source>
        <dbReference type="Proteomes" id="UP000004324"/>
    </source>
</evidence>
<reference evidence="2 3" key="1">
    <citation type="journal article" date="2012" name="J. Bacteriol.">
        <title>Draft Genome Sequences for Two Metal-Reducing Pelosinus fermentans Strains Isolated from a Cr(VI)-Contaminated Site and for Type Strain R7.</title>
        <authorList>
            <person name="Brown S.D."/>
            <person name="Podar M."/>
            <person name="Klingeman D.M."/>
            <person name="Johnson C.M."/>
            <person name="Yang Z.K."/>
            <person name="Utturkar S.M."/>
            <person name="Land M.L."/>
            <person name="Mosher J.J."/>
            <person name="Hurt R.A.Jr."/>
            <person name="Phelps T.J."/>
            <person name="Palumbo A.V."/>
            <person name="Arkin A.P."/>
            <person name="Hazen T.C."/>
            <person name="Elias D.A."/>
        </authorList>
    </citation>
    <scope>NUCLEOTIDE SEQUENCE [LARGE SCALE GENOMIC DNA]</scope>
    <source>
        <strain evidence="2 3">B4</strain>
    </source>
</reference>
<evidence type="ECO:0000313" key="2">
    <source>
        <dbReference type="EMBL" id="EIW18303.1"/>
    </source>
</evidence>
<evidence type="ECO:0000256" key="1">
    <source>
        <dbReference type="SAM" id="MobiDB-lite"/>
    </source>
</evidence>
<dbReference type="RefSeq" id="WP_007934449.1">
    <property type="nucleotide sequence ID" value="NZ_AKVJ01000027.1"/>
</dbReference>
<dbReference type="PATRIC" id="fig|1149862.3.peg.2442"/>
<sequence>MDNKQRKKATANSIKITYGGRKDSSKQTSDQTDKTQPKPKKP</sequence>
<dbReference type="Proteomes" id="UP000004324">
    <property type="component" value="Unassembled WGS sequence"/>
</dbReference>
<comment type="caution">
    <text evidence="2">The sequence shown here is derived from an EMBL/GenBank/DDBJ whole genome shotgun (WGS) entry which is preliminary data.</text>
</comment>
<protein>
    <submittedName>
        <fullName evidence="2">Uncharacterized protein</fullName>
    </submittedName>
</protein>
<proteinExistence type="predicted"/>
<keyword evidence="3" id="KW-1185">Reference proteome</keyword>
<gene>
    <name evidence="2" type="ORF">FB4_3477</name>
</gene>
<accession>I8RFL9</accession>
<organism evidence="2 3">
    <name type="scientific">Pelosinus fermentans B4</name>
    <dbReference type="NCBI Taxonomy" id="1149862"/>
    <lineage>
        <taxon>Bacteria</taxon>
        <taxon>Bacillati</taxon>
        <taxon>Bacillota</taxon>
        <taxon>Negativicutes</taxon>
        <taxon>Selenomonadales</taxon>
        <taxon>Sporomusaceae</taxon>
        <taxon>Pelosinus</taxon>
    </lineage>
</organism>